<evidence type="ECO:0008006" key="4">
    <source>
        <dbReference type="Google" id="ProtNLM"/>
    </source>
</evidence>
<protein>
    <recommendedName>
        <fullName evidence="4">DUF1232 domain-containing protein</fullName>
    </recommendedName>
</protein>
<accession>A0A517YXY1</accession>
<dbReference type="EMBL" id="CP036425">
    <property type="protein sequence ID" value="QDU35057.1"/>
    <property type="molecule type" value="Genomic_DNA"/>
</dbReference>
<name>A0A517YXY1_9BACT</name>
<gene>
    <name evidence="2" type="ORF">KS4_31350</name>
</gene>
<keyword evidence="1" id="KW-0812">Transmembrane</keyword>
<organism evidence="2 3">
    <name type="scientific">Poriferisphaera corsica</name>
    <dbReference type="NCBI Taxonomy" id="2528020"/>
    <lineage>
        <taxon>Bacteria</taxon>
        <taxon>Pseudomonadati</taxon>
        <taxon>Planctomycetota</taxon>
        <taxon>Phycisphaerae</taxon>
        <taxon>Phycisphaerales</taxon>
        <taxon>Phycisphaeraceae</taxon>
        <taxon>Poriferisphaera</taxon>
    </lineage>
</organism>
<dbReference type="KEGG" id="pcor:KS4_31350"/>
<evidence type="ECO:0000256" key="1">
    <source>
        <dbReference type="SAM" id="Phobius"/>
    </source>
</evidence>
<sequence length="100" mass="11258">MMRMKLRWRLKKVNDMKRVNDEGKHEVVKVEPRKKRGLIARLIATIGVFLSVLFLLNFSFGVVEVPDNLPVIGNLDEVLACAILFSCLGVLGIRLPGQGR</sequence>
<keyword evidence="1" id="KW-1133">Transmembrane helix</keyword>
<evidence type="ECO:0000313" key="2">
    <source>
        <dbReference type="EMBL" id="QDU35057.1"/>
    </source>
</evidence>
<dbReference type="Proteomes" id="UP000317369">
    <property type="component" value="Chromosome"/>
</dbReference>
<feature type="transmembrane region" description="Helical" evidence="1">
    <location>
        <begin position="38"/>
        <end position="58"/>
    </location>
</feature>
<dbReference type="AlphaFoldDB" id="A0A517YXY1"/>
<reference evidence="2 3" key="1">
    <citation type="submission" date="2019-02" db="EMBL/GenBank/DDBJ databases">
        <title>Deep-cultivation of Planctomycetes and their phenomic and genomic characterization uncovers novel biology.</title>
        <authorList>
            <person name="Wiegand S."/>
            <person name="Jogler M."/>
            <person name="Boedeker C."/>
            <person name="Pinto D."/>
            <person name="Vollmers J."/>
            <person name="Rivas-Marin E."/>
            <person name="Kohn T."/>
            <person name="Peeters S.H."/>
            <person name="Heuer A."/>
            <person name="Rast P."/>
            <person name="Oberbeckmann S."/>
            <person name="Bunk B."/>
            <person name="Jeske O."/>
            <person name="Meyerdierks A."/>
            <person name="Storesund J.E."/>
            <person name="Kallscheuer N."/>
            <person name="Luecker S."/>
            <person name="Lage O.M."/>
            <person name="Pohl T."/>
            <person name="Merkel B.J."/>
            <person name="Hornburger P."/>
            <person name="Mueller R.-W."/>
            <person name="Bruemmer F."/>
            <person name="Labrenz M."/>
            <person name="Spormann A.M."/>
            <person name="Op den Camp H."/>
            <person name="Overmann J."/>
            <person name="Amann R."/>
            <person name="Jetten M.S.M."/>
            <person name="Mascher T."/>
            <person name="Medema M.H."/>
            <person name="Devos D.P."/>
            <person name="Kaster A.-K."/>
            <person name="Ovreas L."/>
            <person name="Rohde M."/>
            <person name="Galperin M.Y."/>
            <person name="Jogler C."/>
        </authorList>
    </citation>
    <scope>NUCLEOTIDE SEQUENCE [LARGE SCALE GENOMIC DNA]</scope>
    <source>
        <strain evidence="2 3">KS4</strain>
    </source>
</reference>
<feature type="transmembrane region" description="Helical" evidence="1">
    <location>
        <begin position="78"/>
        <end position="97"/>
    </location>
</feature>
<keyword evidence="3" id="KW-1185">Reference proteome</keyword>
<evidence type="ECO:0000313" key="3">
    <source>
        <dbReference type="Proteomes" id="UP000317369"/>
    </source>
</evidence>
<proteinExistence type="predicted"/>
<keyword evidence="1" id="KW-0472">Membrane</keyword>